<dbReference type="Pfam" id="PF00037">
    <property type="entry name" value="Fer4"/>
    <property type="match status" value="1"/>
</dbReference>
<evidence type="ECO:0000256" key="3">
    <source>
        <dbReference type="ARBA" id="ARBA00023004"/>
    </source>
</evidence>
<keyword evidence="4" id="KW-0411">Iron-sulfur</keyword>
<dbReference type="InterPro" id="IPR050572">
    <property type="entry name" value="Fe-S_Ferredoxin"/>
</dbReference>
<evidence type="ECO:0000256" key="1">
    <source>
        <dbReference type="ARBA" id="ARBA00022485"/>
    </source>
</evidence>
<dbReference type="InterPro" id="IPR017896">
    <property type="entry name" value="4Fe4S_Fe-S-bd"/>
</dbReference>
<feature type="domain" description="4Fe-4S ferredoxin-type" evidence="5">
    <location>
        <begin position="37"/>
        <end position="66"/>
    </location>
</feature>
<keyword evidence="3" id="KW-0408">Iron</keyword>
<accession>A0A1W1BRA2</accession>
<dbReference type="InterPro" id="IPR017900">
    <property type="entry name" value="4Fe4S_Fe_S_CS"/>
</dbReference>
<evidence type="ECO:0000256" key="4">
    <source>
        <dbReference type="ARBA" id="ARBA00023014"/>
    </source>
</evidence>
<evidence type="ECO:0000259" key="5">
    <source>
        <dbReference type="PROSITE" id="PS51379"/>
    </source>
</evidence>
<dbReference type="PANTHER" id="PTHR43687:SF1">
    <property type="entry name" value="FERREDOXIN III"/>
    <property type="match status" value="1"/>
</dbReference>
<feature type="domain" description="4Fe-4S ferredoxin-type" evidence="5">
    <location>
        <begin position="250"/>
        <end position="278"/>
    </location>
</feature>
<dbReference type="Pfam" id="PF12838">
    <property type="entry name" value="Fer4_7"/>
    <property type="match status" value="1"/>
</dbReference>
<evidence type="ECO:0000313" key="6">
    <source>
        <dbReference type="EMBL" id="SFV56014.1"/>
    </source>
</evidence>
<dbReference type="PROSITE" id="PS51379">
    <property type="entry name" value="4FE4S_FER_2"/>
    <property type="match status" value="3"/>
</dbReference>
<dbReference type="AlphaFoldDB" id="A0A1W1BRA2"/>
<protein>
    <submittedName>
        <fullName evidence="6">Iron-sulfur cluster-binding protein</fullName>
    </submittedName>
</protein>
<dbReference type="PROSITE" id="PS00198">
    <property type="entry name" value="4FE4S_FER_1"/>
    <property type="match status" value="3"/>
</dbReference>
<dbReference type="SUPFAM" id="SSF54862">
    <property type="entry name" value="4Fe-4S ferredoxins"/>
    <property type="match status" value="2"/>
</dbReference>
<dbReference type="GO" id="GO:0046872">
    <property type="term" value="F:metal ion binding"/>
    <property type="evidence" value="ECO:0007669"/>
    <property type="project" value="UniProtKB-KW"/>
</dbReference>
<organism evidence="6">
    <name type="scientific">hydrothermal vent metagenome</name>
    <dbReference type="NCBI Taxonomy" id="652676"/>
    <lineage>
        <taxon>unclassified sequences</taxon>
        <taxon>metagenomes</taxon>
        <taxon>ecological metagenomes</taxon>
    </lineage>
</organism>
<reference evidence="6" key="1">
    <citation type="submission" date="2016-10" db="EMBL/GenBank/DDBJ databases">
        <authorList>
            <person name="de Groot N.N."/>
        </authorList>
    </citation>
    <scope>NUCLEOTIDE SEQUENCE</scope>
</reference>
<sequence>MSLSFDLASCTRAVSRLSECRKCVDICPVETINIVDNIPSFTPSACVDCGGCVGVCPTEAFSLDEFSTVEFFFSILEDSEPLISCKKNLPCISILSVEHLISIALSSDEPITLDLGHCHNCEIKEPLYEQILANIEEANFILSSFSDKQLLSEDLAYSPMEVEKKDDTASSRRSFLSNISIKGVAKHKEAFDKAVNADDEKRFEIDENTISKIKEHRLPDKRKILFTTLKRATKPKQYEVLPEEEVSFTSQKYVDESCTNCQICYRICPTGALSSDGKFSLINFDAMLCLKCRLCHDVCEPDAIKLQGGFEIKEFFEPTQRTLAKFNIKRCNECGGYFTYQGGEMICPRCAVEEDEARTLHQNARDMNF</sequence>
<name>A0A1W1BRA2_9ZZZZ</name>
<keyword evidence="2" id="KW-0479">Metal-binding</keyword>
<keyword evidence="1" id="KW-0004">4Fe-4S</keyword>
<gene>
    <name evidence="6" type="ORF">MNB_SV-6-1637</name>
</gene>
<proteinExistence type="predicted"/>
<dbReference type="EMBL" id="FPHC01000039">
    <property type="protein sequence ID" value="SFV56014.1"/>
    <property type="molecule type" value="Genomic_DNA"/>
</dbReference>
<feature type="domain" description="4Fe-4S ferredoxin-type" evidence="5">
    <location>
        <begin position="280"/>
        <end position="309"/>
    </location>
</feature>
<evidence type="ECO:0000256" key="2">
    <source>
        <dbReference type="ARBA" id="ARBA00022723"/>
    </source>
</evidence>
<dbReference type="GO" id="GO:0051539">
    <property type="term" value="F:4 iron, 4 sulfur cluster binding"/>
    <property type="evidence" value="ECO:0007669"/>
    <property type="project" value="UniProtKB-KW"/>
</dbReference>
<dbReference type="PANTHER" id="PTHR43687">
    <property type="entry name" value="ADENYLYLSULFATE REDUCTASE, BETA SUBUNIT"/>
    <property type="match status" value="1"/>
</dbReference>
<dbReference type="Gene3D" id="3.30.70.20">
    <property type="match status" value="2"/>
</dbReference>